<dbReference type="Proteomes" id="UP000800040">
    <property type="component" value="Unassembled WGS sequence"/>
</dbReference>
<accession>A0A6A5KMR2</accession>
<proteinExistence type="predicted"/>
<sequence>MSISTDSPTFPAHLRRISERTLASIKEIPSPTVQQTFLHSPSPTTPSYRETFLYSPTASETSLRMDSPILAPSNQDSSTSLPTSTAGAYPTPRFYSPTIASHCYPSSFYSNFSTDEKVVDGMSLRPANRMSDILPDDMDLYTEYDDQRPHTRRWSVAVPDGQQEIVIEELDLDSSRSGTTYYTTSSSGAILPDDEYKVLQERQQRAHLEAHFAQPALAPSHTSVRPKTSYQEANLPQDRRAHISEIKNATRDALGSSFDFTDDSYDRGQSSSGTRRATTQYSYEEPIPQRYIDEFNKKWHEDDLKYEHQYRADCTHNAGWRTHQNMYVDIKPLPRHESAPRYANVYEPRPLTREAPKMLRSKFSFDSAVETTLETKPKHSFWRR</sequence>
<protein>
    <submittedName>
        <fullName evidence="2">Uncharacterized protein</fullName>
    </submittedName>
</protein>
<feature type="compositionally biased region" description="Polar residues" evidence="1">
    <location>
        <begin position="220"/>
        <end position="234"/>
    </location>
</feature>
<dbReference type="AlphaFoldDB" id="A0A6A5KMR2"/>
<organism evidence="2 3">
    <name type="scientific">Decorospora gaudefroyi</name>
    <dbReference type="NCBI Taxonomy" id="184978"/>
    <lineage>
        <taxon>Eukaryota</taxon>
        <taxon>Fungi</taxon>
        <taxon>Dikarya</taxon>
        <taxon>Ascomycota</taxon>
        <taxon>Pezizomycotina</taxon>
        <taxon>Dothideomycetes</taxon>
        <taxon>Pleosporomycetidae</taxon>
        <taxon>Pleosporales</taxon>
        <taxon>Pleosporineae</taxon>
        <taxon>Pleosporaceae</taxon>
        <taxon>Decorospora</taxon>
    </lineage>
</organism>
<keyword evidence="3" id="KW-1185">Reference proteome</keyword>
<name>A0A6A5KMR2_9PLEO</name>
<gene>
    <name evidence="2" type="ORF">BDW02DRAFT_492598</name>
</gene>
<dbReference type="EMBL" id="ML975268">
    <property type="protein sequence ID" value="KAF1836821.1"/>
    <property type="molecule type" value="Genomic_DNA"/>
</dbReference>
<feature type="region of interest" description="Disordered" evidence="1">
    <location>
        <begin position="212"/>
        <end position="234"/>
    </location>
</feature>
<feature type="region of interest" description="Disordered" evidence="1">
    <location>
        <begin position="257"/>
        <end position="280"/>
    </location>
</feature>
<dbReference type="OrthoDB" id="3800116at2759"/>
<reference evidence="2" key="1">
    <citation type="submission" date="2020-01" db="EMBL/GenBank/DDBJ databases">
        <authorList>
            <consortium name="DOE Joint Genome Institute"/>
            <person name="Haridas S."/>
            <person name="Albert R."/>
            <person name="Binder M."/>
            <person name="Bloem J."/>
            <person name="Labutti K."/>
            <person name="Salamov A."/>
            <person name="Andreopoulos B."/>
            <person name="Baker S.E."/>
            <person name="Barry K."/>
            <person name="Bills G."/>
            <person name="Bluhm B.H."/>
            <person name="Cannon C."/>
            <person name="Castanera R."/>
            <person name="Culley D.E."/>
            <person name="Daum C."/>
            <person name="Ezra D."/>
            <person name="Gonzalez J.B."/>
            <person name="Henrissat B."/>
            <person name="Kuo A."/>
            <person name="Liang C."/>
            <person name="Lipzen A."/>
            <person name="Lutzoni F."/>
            <person name="Magnuson J."/>
            <person name="Mondo S."/>
            <person name="Nolan M."/>
            <person name="Ohm R."/>
            <person name="Pangilinan J."/>
            <person name="Park H.-J."/>
            <person name="Ramirez L."/>
            <person name="Alfaro M."/>
            <person name="Sun H."/>
            <person name="Tritt A."/>
            <person name="Yoshinaga Y."/>
            <person name="Zwiers L.-H."/>
            <person name="Turgeon B.G."/>
            <person name="Goodwin S.B."/>
            <person name="Spatafora J.W."/>
            <person name="Crous P.W."/>
            <person name="Grigoriev I.V."/>
        </authorList>
    </citation>
    <scope>NUCLEOTIDE SEQUENCE</scope>
    <source>
        <strain evidence="2">P77</strain>
    </source>
</reference>
<evidence type="ECO:0000313" key="3">
    <source>
        <dbReference type="Proteomes" id="UP000800040"/>
    </source>
</evidence>
<feature type="compositionally biased region" description="Polar residues" evidence="1">
    <location>
        <begin position="267"/>
        <end position="280"/>
    </location>
</feature>
<evidence type="ECO:0000313" key="2">
    <source>
        <dbReference type="EMBL" id="KAF1836821.1"/>
    </source>
</evidence>
<evidence type="ECO:0000256" key="1">
    <source>
        <dbReference type="SAM" id="MobiDB-lite"/>
    </source>
</evidence>